<keyword evidence="4" id="KW-1185">Reference proteome</keyword>
<evidence type="ECO:0000313" key="4">
    <source>
        <dbReference type="Proteomes" id="UP000799777"/>
    </source>
</evidence>
<keyword evidence="2" id="KW-0472">Membrane</keyword>
<dbReference type="Proteomes" id="UP000799777">
    <property type="component" value="Unassembled WGS sequence"/>
</dbReference>
<feature type="compositionally biased region" description="Basic and acidic residues" evidence="1">
    <location>
        <begin position="264"/>
        <end position="284"/>
    </location>
</feature>
<feature type="region of interest" description="Disordered" evidence="1">
    <location>
        <begin position="19"/>
        <end position="45"/>
    </location>
</feature>
<proteinExistence type="predicted"/>
<feature type="compositionally biased region" description="Polar residues" evidence="1">
    <location>
        <begin position="19"/>
        <end position="31"/>
    </location>
</feature>
<organism evidence="3 4">
    <name type="scientific">Setomelanomma holmii</name>
    <dbReference type="NCBI Taxonomy" id="210430"/>
    <lineage>
        <taxon>Eukaryota</taxon>
        <taxon>Fungi</taxon>
        <taxon>Dikarya</taxon>
        <taxon>Ascomycota</taxon>
        <taxon>Pezizomycotina</taxon>
        <taxon>Dothideomycetes</taxon>
        <taxon>Pleosporomycetidae</taxon>
        <taxon>Pleosporales</taxon>
        <taxon>Pleosporineae</taxon>
        <taxon>Phaeosphaeriaceae</taxon>
        <taxon>Setomelanomma</taxon>
    </lineage>
</organism>
<feature type="region of interest" description="Disordered" evidence="1">
    <location>
        <begin position="259"/>
        <end position="294"/>
    </location>
</feature>
<feature type="transmembrane region" description="Helical" evidence="2">
    <location>
        <begin position="415"/>
        <end position="434"/>
    </location>
</feature>
<keyword evidence="2" id="KW-1133">Transmembrane helix</keyword>
<reference evidence="3" key="1">
    <citation type="journal article" date="2020" name="Stud. Mycol.">
        <title>101 Dothideomycetes genomes: a test case for predicting lifestyles and emergence of pathogens.</title>
        <authorList>
            <person name="Haridas S."/>
            <person name="Albert R."/>
            <person name="Binder M."/>
            <person name="Bloem J."/>
            <person name="Labutti K."/>
            <person name="Salamov A."/>
            <person name="Andreopoulos B."/>
            <person name="Baker S."/>
            <person name="Barry K."/>
            <person name="Bills G."/>
            <person name="Bluhm B."/>
            <person name="Cannon C."/>
            <person name="Castanera R."/>
            <person name="Culley D."/>
            <person name="Daum C."/>
            <person name="Ezra D."/>
            <person name="Gonzalez J."/>
            <person name="Henrissat B."/>
            <person name="Kuo A."/>
            <person name="Liang C."/>
            <person name="Lipzen A."/>
            <person name="Lutzoni F."/>
            <person name="Magnuson J."/>
            <person name="Mondo S."/>
            <person name="Nolan M."/>
            <person name="Ohm R."/>
            <person name="Pangilinan J."/>
            <person name="Park H.-J."/>
            <person name="Ramirez L."/>
            <person name="Alfaro M."/>
            <person name="Sun H."/>
            <person name="Tritt A."/>
            <person name="Yoshinaga Y."/>
            <person name="Zwiers L.-H."/>
            <person name="Turgeon B."/>
            <person name="Goodwin S."/>
            <person name="Spatafora J."/>
            <person name="Crous P."/>
            <person name="Grigoriev I."/>
        </authorList>
    </citation>
    <scope>NUCLEOTIDE SEQUENCE</scope>
    <source>
        <strain evidence="3">CBS 110217</strain>
    </source>
</reference>
<evidence type="ECO:0000256" key="1">
    <source>
        <dbReference type="SAM" id="MobiDB-lite"/>
    </source>
</evidence>
<gene>
    <name evidence="3" type="ORF">EK21DRAFT_111974</name>
</gene>
<dbReference type="OrthoDB" id="3797732at2759"/>
<evidence type="ECO:0000313" key="3">
    <source>
        <dbReference type="EMBL" id="KAF2030451.1"/>
    </source>
</evidence>
<feature type="transmembrane region" description="Helical" evidence="2">
    <location>
        <begin position="388"/>
        <end position="409"/>
    </location>
</feature>
<feature type="region of interest" description="Disordered" evidence="1">
    <location>
        <begin position="144"/>
        <end position="206"/>
    </location>
</feature>
<dbReference type="EMBL" id="ML978190">
    <property type="protein sequence ID" value="KAF2030451.1"/>
    <property type="molecule type" value="Genomic_DNA"/>
</dbReference>
<keyword evidence="2" id="KW-0812">Transmembrane</keyword>
<evidence type="ECO:0000256" key="2">
    <source>
        <dbReference type="SAM" id="Phobius"/>
    </source>
</evidence>
<comment type="caution">
    <text evidence="3">The sequence shown here is derived from an EMBL/GenBank/DDBJ whole genome shotgun (WGS) entry which is preliminary data.</text>
</comment>
<protein>
    <submittedName>
        <fullName evidence="3">Uncharacterized protein</fullName>
    </submittedName>
</protein>
<dbReference type="AlphaFoldDB" id="A0A9P4LKJ5"/>
<sequence length="489" mass="53375">MTPELVRKTSRFREIFKRSSASPKVANSSDNIMPDRLQLSSPTSPLSPTVKWGFEQVGLLPSERSLILDATKELESHGGSNLAEVLARQEEEVKAVGMPHNIDMIWDISHAIHANKAAEDDRQETREAEANVIADAFQDALAKHQEEHAEGEPDLVEGQSSPLGEKSVNGCRGSRSGGDAVRTGPFRPSAVQNDTDSDEEPFSFPRLRTKPAYNNLSSNSGLFGTFSGVGTFGDDCQVATDKKIGKDGGWLFKDVGKKSVGGEAPRRTTPHVEMDEQDLSDRPSHRSSCTSNIFDNEDSLSQGIREYVSSKIAEAIAAFEQKHSAGCMPPDTTESSVVGPKQVNLNIKISSSGTSAETIEPSTSLHSPQQLLRNVKKLGPFPIRRDGLATRAQSAIAIAYIGLILVAALRGRTCLLWMVCNILTYALVYAIMMWRFGFIRDVNDLTDDVFVAPVFNCAIELVEETVMAVRKVVMEAVFWAVAALKEADH</sequence>
<name>A0A9P4LKJ5_9PLEO</name>
<accession>A0A9P4LKJ5</accession>